<dbReference type="PANTHER" id="PTHR31302">
    <property type="entry name" value="TRANSMEMBRANE PROTEIN WITH METALLOPHOSPHOESTERASE DOMAIN-RELATED"/>
    <property type="match status" value="1"/>
</dbReference>
<feature type="domain" description="Calcineurin-like phosphoesterase" evidence="1">
    <location>
        <begin position="44"/>
        <end position="201"/>
    </location>
</feature>
<name>A0AAE3LLQ1_9BACI</name>
<reference evidence="2" key="1">
    <citation type="submission" date="2022-10" db="EMBL/GenBank/DDBJ databases">
        <title>Description of Fervidibacillus gen. nov. in the family Fervidibacillaceae fam. nov. with two species, Fervidibacillus albus sp. nov., and Fervidibacillus halotolerans sp. nov., isolated from tidal flat sediments.</title>
        <authorList>
            <person name="Kwon K.K."/>
            <person name="Yang S.-H."/>
        </authorList>
    </citation>
    <scope>NUCLEOTIDE SEQUENCE</scope>
    <source>
        <strain evidence="2">JCM 19140</strain>
    </source>
</reference>
<proteinExistence type="predicted"/>
<organism evidence="2 3">
    <name type="scientific">Perspicuibacillus lycopersici</name>
    <dbReference type="NCBI Taxonomy" id="1325689"/>
    <lineage>
        <taxon>Bacteria</taxon>
        <taxon>Bacillati</taxon>
        <taxon>Bacillota</taxon>
        <taxon>Bacilli</taxon>
        <taxon>Bacillales</taxon>
        <taxon>Bacillaceae</taxon>
        <taxon>Perspicuibacillus</taxon>
    </lineage>
</organism>
<dbReference type="AlphaFoldDB" id="A0AAE3LLQ1"/>
<dbReference type="RefSeq" id="WP_263071119.1">
    <property type="nucleotide sequence ID" value="NZ_JAOUSF010000001.1"/>
</dbReference>
<dbReference type="Pfam" id="PF00149">
    <property type="entry name" value="Metallophos"/>
    <property type="match status" value="1"/>
</dbReference>
<evidence type="ECO:0000313" key="3">
    <source>
        <dbReference type="Proteomes" id="UP001209318"/>
    </source>
</evidence>
<sequence length="254" mass="28723">MYFIGLSIIAVLLLLFMWKEAFRNHVSNQVIHLENLPESFSDLHIFFISDIHRRLIHQDIIEQVKGKVDIVIIGGDLTERGVPFSRTKENIQRLNVLGPVYFVWGNNDFEVNNANLRRELISSNVKILENSHATLRSQTGEKIYLIGVGEISFELDRLDIALENIDDPNGFKIVICHNPEIVDQITPADNIPLVLSGHTHGGQINFFGLGLYPIGKLHHLSFTNILISNGYGTTKLPLRLCARAECHLIKISKN</sequence>
<accession>A0AAE3LLQ1</accession>
<evidence type="ECO:0000259" key="1">
    <source>
        <dbReference type="Pfam" id="PF00149"/>
    </source>
</evidence>
<dbReference type="GO" id="GO:0009245">
    <property type="term" value="P:lipid A biosynthetic process"/>
    <property type="evidence" value="ECO:0007669"/>
    <property type="project" value="TreeGrafter"/>
</dbReference>
<evidence type="ECO:0000313" key="2">
    <source>
        <dbReference type="EMBL" id="MCU9611982.1"/>
    </source>
</evidence>
<dbReference type="SUPFAM" id="SSF56300">
    <property type="entry name" value="Metallo-dependent phosphatases"/>
    <property type="match status" value="1"/>
</dbReference>
<dbReference type="EMBL" id="JAOUSF010000001">
    <property type="protein sequence ID" value="MCU9611982.1"/>
    <property type="molecule type" value="Genomic_DNA"/>
</dbReference>
<dbReference type="GO" id="GO:0016020">
    <property type="term" value="C:membrane"/>
    <property type="evidence" value="ECO:0007669"/>
    <property type="project" value="GOC"/>
</dbReference>
<gene>
    <name evidence="2" type="ORF">OEV98_00230</name>
</gene>
<dbReference type="GO" id="GO:0008758">
    <property type="term" value="F:UDP-2,3-diacylglucosamine hydrolase activity"/>
    <property type="evidence" value="ECO:0007669"/>
    <property type="project" value="TreeGrafter"/>
</dbReference>
<dbReference type="PANTHER" id="PTHR31302:SF32">
    <property type="entry name" value="PHOSPHOESTERASE"/>
    <property type="match status" value="1"/>
</dbReference>
<protein>
    <submittedName>
        <fullName evidence="2">Metallophosphoesterase</fullName>
    </submittedName>
</protein>
<dbReference type="InterPro" id="IPR051158">
    <property type="entry name" value="Metallophosphoesterase_sf"/>
</dbReference>
<dbReference type="InterPro" id="IPR029052">
    <property type="entry name" value="Metallo-depent_PP-like"/>
</dbReference>
<dbReference type="Proteomes" id="UP001209318">
    <property type="component" value="Unassembled WGS sequence"/>
</dbReference>
<dbReference type="InterPro" id="IPR004843">
    <property type="entry name" value="Calcineurin-like_PHP"/>
</dbReference>
<keyword evidence="3" id="KW-1185">Reference proteome</keyword>
<dbReference type="Gene3D" id="3.60.21.10">
    <property type="match status" value="1"/>
</dbReference>
<comment type="caution">
    <text evidence="2">The sequence shown here is derived from an EMBL/GenBank/DDBJ whole genome shotgun (WGS) entry which is preliminary data.</text>
</comment>